<keyword evidence="3" id="KW-1185">Reference proteome</keyword>
<dbReference type="EMBL" id="ML178820">
    <property type="protein sequence ID" value="TFL03707.1"/>
    <property type="molecule type" value="Genomic_DNA"/>
</dbReference>
<feature type="region of interest" description="Disordered" evidence="1">
    <location>
        <begin position="50"/>
        <end position="72"/>
    </location>
</feature>
<feature type="region of interest" description="Disordered" evidence="1">
    <location>
        <begin position="577"/>
        <end position="681"/>
    </location>
</feature>
<sequence>MLTRILNLFGIRQPEPSLPCEKSPIIDVTSDPHGLSNRYTAKGREVYEASQVARARSAPPTPPPPPAYEPQPRTYSTITNRNYSLDNDFTPRFKTIRTDRLMKRAVVDGDEAPKWAFLSDCELKEIEVLYPQIHTVGLSLKKAQARNDAKEFTRKLIYFSQRYTLVEEPTEAYNEYTDFDEETGEWCAPPAEEEENTSTREPTVKELPRETAARVRLASREVNLILPLLGAYKNADGMYLNYEAPHECCWIEASPTMPWILKTMCLDTLRAVHQAGILKGLDSLSEILVTPQANIILHGFRNSEVVPEQENDGAAPKIILTTRSMERKMATEIELLSTMLEMDGSHPSTHDFIHDLKDEGKHLYRRRSAVQHARLFFVPGVGFSELSETLDSFGRHIEEKRGKQFKVALKRRHPDPEDDAPLPKRRTPPPPSGGENHRRRRVGAHGSGSASPCSLSPRLMATSYIASVEVEDDIAIIASQQVVVSNAVQQVNVVAGPSRLSPLLSPIVHVNEWQAHLEEAHSSPASSSSSQLSVDQPIAPAGPVVLPLPDASSSAAEAPFNCLATAVVASRRSEATLEERLLSPSPSTSGGPDTPADLPSSPAVGIVELPMALPSPSPETELPGMLTRGRKRKLEEETEASGSSPAPASPSPVPDATPRKRRKAAKKQAQPAASPAIPQSP</sequence>
<feature type="compositionally biased region" description="Low complexity" evidence="1">
    <location>
        <begin position="583"/>
        <end position="595"/>
    </location>
</feature>
<feature type="compositionally biased region" description="Pro residues" evidence="1">
    <location>
        <begin position="59"/>
        <end position="69"/>
    </location>
</feature>
<protein>
    <submittedName>
        <fullName evidence="2">Uncharacterized protein</fullName>
    </submittedName>
</protein>
<dbReference type="OrthoDB" id="2687876at2759"/>
<feature type="compositionally biased region" description="Low complexity" evidence="1">
    <location>
        <begin position="667"/>
        <end position="681"/>
    </location>
</feature>
<proteinExistence type="predicted"/>
<name>A0A5C3QQ72_9AGAR</name>
<gene>
    <name evidence="2" type="ORF">BDV98DRAFT_603090</name>
</gene>
<dbReference type="Proteomes" id="UP000305067">
    <property type="component" value="Unassembled WGS sequence"/>
</dbReference>
<feature type="region of interest" description="Disordered" evidence="1">
    <location>
        <begin position="404"/>
        <end position="454"/>
    </location>
</feature>
<organism evidence="2 3">
    <name type="scientific">Pterulicium gracile</name>
    <dbReference type="NCBI Taxonomy" id="1884261"/>
    <lineage>
        <taxon>Eukaryota</taxon>
        <taxon>Fungi</taxon>
        <taxon>Dikarya</taxon>
        <taxon>Basidiomycota</taxon>
        <taxon>Agaricomycotina</taxon>
        <taxon>Agaricomycetes</taxon>
        <taxon>Agaricomycetidae</taxon>
        <taxon>Agaricales</taxon>
        <taxon>Pleurotineae</taxon>
        <taxon>Pterulaceae</taxon>
        <taxon>Pterulicium</taxon>
    </lineage>
</organism>
<evidence type="ECO:0000313" key="3">
    <source>
        <dbReference type="Proteomes" id="UP000305067"/>
    </source>
</evidence>
<reference evidence="2 3" key="1">
    <citation type="journal article" date="2019" name="Nat. Ecol. Evol.">
        <title>Megaphylogeny resolves global patterns of mushroom evolution.</title>
        <authorList>
            <person name="Varga T."/>
            <person name="Krizsan K."/>
            <person name="Foldi C."/>
            <person name="Dima B."/>
            <person name="Sanchez-Garcia M."/>
            <person name="Sanchez-Ramirez S."/>
            <person name="Szollosi G.J."/>
            <person name="Szarkandi J.G."/>
            <person name="Papp V."/>
            <person name="Albert L."/>
            <person name="Andreopoulos W."/>
            <person name="Angelini C."/>
            <person name="Antonin V."/>
            <person name="Barry K.W."/>
            <person name="Bougher N.L."/>
            <person name="Buchanan P."/>
            <person name="Buyck B."/>
            <person name="Bense V."/>
            <person name="Catcheside P."/>
            <person name="Chovatia M."/>
            <person name="Cooper J."/>
            <person name="Damon W."/>
            <person name="Desjardin D."/>
            <person name="Finy P."/>
            <person name="Geml J."/>
            <person name="Haridas S."/>
            <person name="Hughes K."/>
            <person name="Justo A."/>
            <person name="Karasinski D."/>
            <person name="Kautmanova I."/>
            <person name="Kiss B."/>
            <person name="Kocsube S."/>
            <person name="Kotiranta H."/>
            <person name="LaButti K.M."/>
            <person name="Lechner B.E."/>
            <person name="Liimatainen K."/>
            <person name="Lipzen A."/>
            <person name="Lukacs Z."/>
            <person name="Mihaltcheva S."/>
            <person name="Morgado L.N."/>
            <person name="Niskanen T."/>
            <person name="Noordeloos M.E."/>
            <person name="Ohm R.A."/>
            <person name="Ortiz-Santana B."/>
            <person name="Ovrebo C."/>
            <person name="Racz N."/>
            <person name="Riley R."/>
            <person name="Savchenko A."/>
            <person name="Shiryaev A."/>
            <person name="Soop K."/>
            <person name="Spirin V."/>
            <person name="Szebenyi C."/>
            <person name="Tomsovsky M."/>
            <person name="Tulloss R.E."/>
            <person name="Uehling J."/>
            <person name="Grigoriev I.V."/>
            <person name="Vagvolgyi C."/>
            <person name="Papp T."/>
            <person name="Martin F.M."/>
            <person name="Miettinen O."/>
            <person name="Hibbett D.S."/>
            <person name="Nagy L.G."/>
        </authorList>
    </citation>
    <scope>NUCLEOTIDE SEQUENCE [LARGE SCALE GENOMIC DNA]</scope>
    <source>
        <strain evidence="2 3">CBS 309.79</strain>
    </source>
</reference>
<evidence type="ECO:0000256" key="1">
    <source>
        <dbReference type="SAM" id="MobiDB-lite"/>
    </source>
</evidence>
<accession>A0A5C3QQ72</accession>
<dbReference type="AlphaFoldDB" id="A0A5C3QQ72"/>
<evidence type="ECO:0000313" key="2">
    <source>
        <dbReference type="EMBL" id="TFL03707.1"/>
    </source>
</evidence>